<feature type="region of interest" description="Disordered" evidence="1">
    <location>
        <begin position="158"/>
        <end position="203"/>
    </location>
</feature>
<protein>
    <recommendedName>
        <fullName evidence="4">DUF349 domain-containing protein</fullName>
    </recommendedName>
</protein>
<dbReference type="Proteomes" id="UP000219329">
    <property type="component" value="Unassembled WGS sequence"/>
</dbReference>
<dbReference type="AlphaFoldDB" id="A0A2A5WCN8"/>
<organism evidence="2 3">
    <name type="scientific">OM182 bacterium MED-G28</name>
    <dbReference type="NCBI Taxonomy" id="1986256"/>
    <lineage>
        <taxon>Bacteria</taxon>
        <taxon>Pseudomonadati</taxon>
        <taxon>Pseudomonadota</taxon>
        <taxon>Gammaproteobacteria</taxon>
        <taxon>OMG group</taxon>
        <taxon>OM182 clade</taxon>
    </lineage>
</organism>
<sequence length="804" mass="91857">MAELTHRQTSQALGSSESMDVEKISWSLLDTEEKISVLTKLTVNGQHNDYINILAGIEDAGIAVENLLAITVNLPGKIQKQIALKTKSKTIAEALVASIESNDTLSDLALYAKSVHSRKNAVQAIDDKEILAQLQEQIGGRDRTVSKILTSKLNLKSGKKANTSETKTEQIYESQLQTGHDKEGNQTAKVKKSTTNKSLSPKTEIPQIEDELEKLSFKNTAGLINLKNRVNDLHKLTENNSSDLEMRALVIFDKLTSKIEQNRSHQEALKQSTATLLVNLQKALDVGQSHNALTTWDKIQGNISNTSGKLKSVLQGQANEYRLKLNDLRDWKVFAATDKKKILIQQMQNLLESKMHASDKAKHIGRMHKEWKTLGRSNQNEELWCKFKEISDKSYEPCKIYFKDRKRLMSENLKARREICESLEAAMTAAEKENFNISLVNKLLQSSEHDWKKYAPVEQSKIKTLQKRFYNVANQLRRLRKNVMRDNGRKKQLFIAEAIKLVELEDESKAMKEAKRLQREWKTLGPTSYKEDQIYWESFRTTCDKIFAKKNKEVVDARVSADKAQAILIGILSSLTDIIKLDDEGFRSSRESFNDLQQAFATTLNPRVRKQYKRLLDEFNNLKSKIDTRFKALPNKKQLAIRNAILEKATFLKSLEDILFTSNDSNQFDELKSKLEYSAWSKLTSSHKPNLEAALQNRFDTLHQIESPKDLQLLAIDCEQQFRSLCIELEIRANIDTPQEDQPVRMQIQLDQLKNGFGQAKPDRSEHKRYALDAVLLAHCIGPLEKQTQSYLMSRLEQAVKKLL</sequence>
<dbReference type="Pfam" id="PF03993">
    <property type="entry name" value="DUF349"/>
    <property type="match status" value="2"/>
</dbReference>
<reference evidence="2 3" key="1">
    <citation type="submission" date="2017-08" db="EMBL/GenBank/DDBJ databases">
        <title>Fine stratification of microbial communities through a metagenomic profile of the photic zone.</title>
        <authorList>
            <person name="Haro-Moreno J.M."/>
            <person name="Lopez-Perez M."/>
            <person name="De La Torre J."/>
            <person name="Picazo A."/>
            <person name="Camacho A."/>
            <person name="Rodriguez-Valera F."/>
        </authorList>
    </citation>
    <scope>NUCLEOTIDE SEQUENCE [LARGE SCALE GENOMIC DNA]</scope>
    <source>
        <strain evidence="2">MED-G28</strain>
    </source>
</reference>
<accession>A0A2A5WCN8</accession>
<evidence type="ECO:0008006" key="4">
    <source>
        <dbReference type="Google" id="ProtNLM"/>
    </source>
</evidence>
<comment type="caution">
    <text evidence="2">The sequence shown here is derived from an EMBL/GenBank/DDBJ whole genome shotgun (WGS) entry which is preliminary data.</text>
</comment>
<name>A0A2A5WCN8_9GAMM</name>
<feature type="compositionally biased region" description="Polar residues" evidence="1">
    <location>
        <begin position="158"/>
        <end position="178"/>
    </location>
</feature>
<evidence type="ECO:0000313" key="3">
    <source>
        <dbReference type="Proteomes" id="UP000219329"/>
    </source>
</evidence>
<proteinExistence type="predicted"/>
<dbReference type="InterPro" id="IPR007139">
    <property type="entry name" value="DUF349"/>
</dbReference>
<evidence type="ECO:0000256" key="1">
    <source>
        <dbReference type="SAM" id="MobiDB-lite"/>
    </source>
</evidence>
<gene>
    <name evidence="2" type="ORF">CNF02_05545</name>
</gene>
<evidence type="ECO:0000313" key="2">
    <source>
        <dbReference type="EMBL" id="PDH34260.1"/>
    </source>
</evidence>
<dbReference type="EMBL" id="NTJZ01000004">
    <property type="protein sequence ID" value="PDH34260.1"/>
    <property type="molecule type" value="Genomic_DNA"/>
</dbReference>